<dbReference type="AlphaFoldDB" id="A0A0A9DDV0"/>
<evidence type="ECO:0000256" key="1">
    <source>
        <dbReference type="SAM" id="MobiDB-lite"/>
    </source>
</evidence>
<name>A0A0A9DDV0_ARUDO</name>
<evidence type="ECO:0000313" key="2">
    <source>
        <dbReference type="EMBL" id="JAD84863.1"/>
    </source>
</evidence>
<feature type="region of interest" description="Disordered" evidence="1">
    <location>
        <begin position="1"/>
        <end position="29"/>
    </location>
</feature>
<organism evidence="2">
    <name type="scientific">Arundo donax</name>
    <name type="common">Giant reed</name>
    <name type="synonym">Donax arundinaceus</name>
    <dbReference type="NCBI Taxonomy" id="35708"/>
    <lineage>
        <taxon>Eukaryota</taxon>
        <taxon>Viridiplantae</taxon>
        <taxon>Streptophyta</taxon>
        <taxon>Embryophyta</taxon>
        <taxon>Tracheophyta</taxon>
        <taxon>Spermatophyta</taxon>
        <taxon>Magnoliopsida</taxon>
        <taxon>Liliopsida</taxon>
        <taxon>Poales</taxon>
        <taxon>Poaceae</taxon>
        <taxon>PACMAD clade</taxon>
        <taxon>Arundinoideae</taxon>
        <taxon>Arundineae</taxon>
        <taxon>Arundo</taxon>
    </lineage>
</organism>
<dbReference type="EMBL" id="GBRH01213032">
    <property type="protein sequence ID" value="JAD84863.1"/>
    <property type="molecule type" value="Transcribed_RNA"/>
</dbReference>
<feature type="region of interest" description="Disordered" evidence="1">
    <location>
        <begin position="94"/>
        <end position="123"/>
    </location>
</feature>
<reference evidence="2" key="1">
    <citation type="submission" date="2014-09" db="EMBL/GenBank/DDBJ databases">
        <authorList>
            <person name="Magalhaes I.L.F."/>
            <person name="Oliveira U."/>
            <person name="Santos F.R."/>
            <person name="Vidigal T.H.D.A."/>
            <person name="Brescovit A.D."/>
            <person name="Santos A.J."/>
        </authorList>
    </citation>
    <scope>NUCLEOTIDE SEQUENCE</scope>
    <source>
        <tissue evidence="2">Shoot tissue taken approximately 20 cm above the soil surface</tissue>
    </source>
</reference>
<accession>A0A0A9DDV0</accession>
<proteinExistence type="predicted"/>
<protein>
    <submittedName>
        <fullName evidence="2">Uncharacterized protein</fullName>
    </submittedName>
</protein>
<sequence>MSRVEREAAEAGEQRQATAKEESEENWSREWELEKLEEYSPLLPLVMLEARCCSSPLLLQCRSPKATAAARRSSSPVANSPQAAAARLLLLAGLEEGNRTSETDRGGGGGRGATGERQGVRSA</sequence>
<feature type="compositionally biased region" description="Basic and acidic residues" evidence="1">
    <location>
        <begin position="96"/>
        <end position="105"/>
    </location>
</feature>
<reference evidence="2" key="2">
    <citation type="journal article" date="2015" name="Data Brief">
        <title>Shoot transcriptome of the giant reed, Arundo donax.</title>
        <authorList>
            <person name="Barrero R.A."/>
            <person name="Guerrero F.D."/>
            <person name="Moolhuijzen P."/>
            <person name="Goolsby J.A."/>
            <person name="Tidwell J."/>
            <person name="Bellgard S.E."/>
            <person name="Bellgard M.I."/>
        </authorList>
    </citation>
    <scope>NUCLEOTIDE SEQUENCE</scope>
    <source>
        <tissue evidence="2">Shoot tissue taken approximately 20 cm above the soil surface</tissue>
    </source>
</reference>